<gene>
    <name evidence="1" type="ORF">COT20_00470</name>
</gene>
<evidence type="ECO:0000313" key="1">
    <source>
        <dbReference type="EMBL" id="PIU16389.1"/>
    </source>
</evidence>
<proteinExistence type="predicted"/>
<organism evidence="1 2">
    <name type="scientific">bacterium (Candidatus Gribaldobacteria) CG08_land_8_20_14_0_20_39_15</name>
    <dbReference type="NCBI Taxonomy" id="2014273"/>
    <lineage>
        <taxon>Bacteria</taxon>
        <taxon>Candidatus Gribaldobacteria</taxon>
    </lineage>
</organism>
<evidence type="ECO:0000313" key="2">
    <source>
        <dbReference type="Proteomes" id="UP000229784"/>
    </source>
</evidence>
<dbReference type="EMBL" id="PEXQ01000014">
    <property type="protein sequence ID" value="PIU16389.1"/>
    <property type="molecule type" value="Genomic_DNA"/>
</dbReference>
<sequence length="73" mass="8402">MNEKSAAFFELILSKFLENTNNATAPRPPKAGLRLNTIFFSNFRISRAPKKIQIRRKKILFRHSALNEQAEAV</sequence>
<dbReference type="AlphaFoldDB" id="A0A2M6XV38"/>
<protein>
    <submittedName>
        <fullName evidence="1">Uncharacterized protein</fullName>
    </submittedName>
</protein>
<reference evidence="2" key="1">
    <citation type="submission" date="2017-09" db="EMBL/GenBank/DDBJ databases">
        <title>Depth-based differentiation of microbial function through sediment-hosted aquifers and enrichment of novel symbionts in the deep terrestrial subsurface.</title>
        <authorList>
            <person name="Probst A.J."/>
            <person name="Ladd B."/>
            <person name="Jarett J.K."/>
            <person name="Geller-Mcgrath D.E."/>
            <person name="Sieber C.M.K."/>
            <person name="Emerson J.B."/>
            <person name="Anantharaman K."/>
            <person name="Thomas B.C."/>
            <person name="Malmstrom R."/>
            <person name="Stieglmeier M."/>
            <person name="Klingl A."/>
            <person name="Woyke T."/>
            <person name="Ryan C.M."/>
            <person name="Banfield J.F."/>
        </authorList>
    </citation>
    <scope>NUCLEOTIDE SEQUENCE [LARGE SCALE GENOMIC DNA]</scope>
</reference>
<name>A0A2M6XV38_9BACT</name>
<accession>A0A2M6XV38</accession>
<comment type="caution">
    <text evidence="1">The sequence shown here is derived from an EMBL/GenBank/DDBJ whole genome shotgun (WGS) entry which is preliminary data.</text>
</comment>
<dbReference type="Proteomes" id="UP000229784">
    <property type="component" value="Unassembled WGS sequence"/>
</dbReference>